<dbReference type="InterPro" id="IPR017782">
    <property type="entry name" value="Hydroxyacylglutathione_Hdrlase"/>
</dbReference>
<evidence type="ECO:0000313" key="8">
    <source>
        <dbReference type="EMBL" id="RXM29516.1"/>
    </source>
</evidence>
<keyword evidence="5" id="KW-0862">Zinc</keyword>
<dbReference type="Pfam" id="PF16123">
    <property type="entry name" value="HAGH_C"/>
    <property type="match status" value="1"/>
</dbReference>
<dbReference type="GO" id="GO:0004416">
    <property type="term" value="F:hydroxyacylglutathione hydrolase activity"/>
    <property type="evidence" value="ECO:0007669"/>
    <property type="project" value="InterPro"/>
</dbReference>
<dbReference type="Pfam" id="PF21772">
    <property type="entry name" value="CATIP_N"/>
    <property type="match status" value="1"/>
</dbReference>
<evidence type="ECO:0000259" key="7">
    <source>
        <dbReference type="SMART" id="SM00849"/>
    </source>
</evidence>
<comment type="cofactor">
    <cofactor evidence="1">
        <name>Zn(2+)</name>
        <dbReference type="ChEBI" id="CHEBI:29105"/>
    </cofactor>
</comment>
<evidence type="ECO:0000313" key="9">
    <source>
        <dbReference type="Proteomes" id="UP000289886"/>
    </source>
</evidence>
<organism evidence="8 9">
    <name type="scientific">Acipenser ruthenus</name>
    <name type="common">Sterlet sturgeon</name>
    <dbReference type="NCBI Taxonomy" id="7906"/>
    <lineage>
        <taxon>Eukaryota</taxon>
        <taxon>Metazoa</taxon>
        <taxon>Chordata</taxon>
        <taxon>Craniata</taxon>
        <taxon>Vertebrata</taxon>
        <taxon>Euteleostomi</taxon>
        <taxon>Actinopterygii</taxon>
        <taxon>Chondrostei</taxon>
        <taxon>Acipenseriformes</taxon>
        <taxon>Acipenseridae</taxon>
        <taxon>Acipenser</taxon>
    </lineage>
</organism>
<evidence type="ECO:0000256" key="4">
    <source>
        <dbReference type="ARBA" id="ARBA00022801"/>
    </source>
</evidence>
<dbReference type="SUPFAM" id="SSF56281">
    <property type="entry name" value="Metallo-hydrolase/oxidoreductase"/>
    <property type="match status" value="1"/>
</dbReference>
<feature type="region of interest" description="Disordered" evidence="6">
    <location>
        <begin position="1"/>
        <end position="20"/>
    </location>
</feature>
<comment type="similarity">
    <text evidence="2">Belongs to the metallo-beta-lactamase superfamily. Glyoxalase II family.</text>
</comment>
<comment type="caution">
    <text evidence="8">The sequence shown here is derived from an EMBL/GenBank/DDBJ whole genome shotgun (WGS) entry which is preliminary data.</text>
</comment>
<dbReference type="EMBL" id="SCEB01215440">
    <property type="protein sequence ID" value="RXM29516.1"/>
    <property type="molecule type" value="Genomic_DNA"/>
</dbReference>
<feature type="domain" description="Metallo-beta-lactamase" evidence="7">
    <location>
        <begin position="39"/>
        <end position="201"/>
    </location>
</feature>
<sequence>MFYKRQVRKAQQRFPSGHSTVQPTTINNVKIVPIPVLTDNYSYLIIDTTSNAAAVVDPADPEMVQACLEQEGVTLEAILCTHKHWDHSGGNKGLRRLHSSCRVYGNAMDNIPGLTNPLSDKDSIEIGRLRFQAFFTPGHTVGHMVYLLDGKSIDGPSSLFSGDLVFLSGCGRMFEGNATTMLASLDAVAALADETLLWPGHEYAEDNLMFAAEVEPNNTAQKNKFQQVLQQREGNMCTCPSTIREEKEYNPFLRSHSAELHQALGLQQEIEEDWIKFRARVLEEIKDHPLDRKSYMVREEDQLVVNKIVTEGQDEKRHAFTFPWSSVEGFISEASNLLILRILAKRKAVPENMVFLSFDTETNLCTSTFKELGSRNQTVGREVMEVFGIERAIHSEKDLPTMWHFFFLFDGHLASRVQIGSPVTMKLIQMPLLKEKEEEEQKPVFEKKPLIWEEDMHLYSKYLDRKEELKANHTTYVRHHPELKAIMADFLQFLLLRKPEDVFTFAADYFAPFSSQKHLETSFQMSNKANPLMKNN</sequence>
<dbReference type="NCBIfam" id="TIGR03413">
    <property type="entry name" value="GSH_gloB"/>
    <property type="match status" value="1"/>
</dbReference>
<dbReference type="Gene3D" id="3.60.15.10">
    <property type="entry name" value="Ribonuclease Z/Hydroxyacylglutathione hydrolase-like"/>
    <property type="match status" value="1"/>
</dbReference>
<dbReference type="InterPro" id="IPR035680">
    <property type="entry name" value="Clx_II_MBL"/>
</dbReference>
<evidence type="ECO:0000256" key="1">
    <source>
        <dbReference type="ARBA" id="ARBA00001947"/>
    </source>
</evidence>
<proteinExistence type="inferred from homology"/>
<reference evidence="8 9" key="1">
    <citation type="submission" date="2019-01" db="EMBL/GenBank/DDBJ databases">
        <title>Draft Genome and Complete Hox-Cluster Characterization of the Sterlet Sturgeon (Acipenser ruthenus).</title>
        <authorList>
            <person name="Wei Q."/>
        </authorList>
    </citation>
    <scope>NUCLEOTIDE SEQUENCE [LARGE SCALE GENOMIC DNA]</scope>
    <source>
        <strain evidence="8">WHYD16114868_AA</strain>
        <tissue evidence="8">Blood</tissue>
    </source>
</reference>
<dbReference type="SMART" id="SM00849">
    <property type="entry name" value="Lactamase_B"/>
    <property type="match status" value="1"/>
</dbReference>
<dbReference type="GO" id="GO:0005739">
    <property type="term" value="C:mitochondrion"/>
    <property type="evidence" value="ECO:0007669"/>
    <property type="project" value="TreeGrafter"/>
</dbReference>
<keyword evidence="3" id="KW-0479">Metal-binding</keyword>
<evidence type="ECO:0000256" key="5">
    <source>
        <dbReference type="ARBA" id="ARBA00022833"/>
    </source>
</evidence>
<dbReference type="InterPro" id="IPR047501">
    <property type="entry name" value="DD_CATIP"/>
</dbReference>
<keyword evidence="9" id="KW-1185">Reference proteome</keyword>
<dbReference type="InterPro" id="IPR001279">
    <property type="entry name" value="Metallo-B-lactamas"/>
</dbReference>
<dbReference type="CDD" id="cd22973">
    <property type="entry name" value="DD_CATIP"/>
    <property type="match status" value="1"/>
</dbReference>
<dbReference type="InterPro" id="IPR048777">
    <property type="entry name" value="CATIP_N"/>
</dbReference>
<dbReference type="HAMAP" id="MF_01374">
    <property type="entry name" value="Glyoxalase_2"/>
    <property type="match status" value="1"/>
</dbReference>
<dbReference type="InterPro" id="IPR036866">
    <property type="entry name" value="RibonucZ/Hydroxyglut_hydro"/>
</dbReference>
<accession>A0A444U2T0</accession>
<dbReference type="GO" id="GO:0046872">
    <property type="term" value="F:metal ion binding"/>
    <property type="evidence" value="ECO:0007669"/>
    <property type="project" value="UniProtKB-KW"/>
</dbReference>
<feature type="compositionally biased region" description="Basic residues" evidence="6">
    <location>
        <begin position="1"/>
        <end position="11"/>
    </location>
</feature>
<dbReference type="Pfam" id="PF00753">
    <property type="entry name" value="Lactamase_B"/>
    <property type="match status" value="1"/>
</dbReference>
<evidence type="ECO:0000256" key="6">
    <source>
        <dbReference type="SAM" id="MobiDB-lite"/>
    </source>
</evidence>
<dbReference type="InterPro" id="IPR032282">
    <property type="entry name" value="HAGH_C"/>
</dbReference>
<evidence type="ECO:0000256" key="3">
    <source>
        <dbReference type="ARBA" id="ARBA00022723"/>
    </source>
</evidence>
<dbReference type="CDD" id="cd07723">
    <property type="entry name" value="hydroxyacylglutathione_hydrolase_MBL-fold"/>
    <property type="match status" value="1"/>
</dbReference>
<keyword evidence="4 8" id="KW-0378">Hydrolase</keyword>
<name>A0A444U2T0_ACIRT</name>
<dbReference type="PANTHER" id="PTHR11935:SF116">
    <property type="entry name" value="HYDROLASE PNKD-RELATED"/>
    <property type="match status" value="1"/>
</dbReference>
<dbReference type="SUPFAM" id="SSF47391">
    <property type="entry name" value="Dimerization-anchoring domain of cAMP-dependent PK regulatory subunit"/>
    <property type="match status" value="1"/>
</dbReference>
<protein>
    <submittedName>
        <fullName evidence="8">Putative hydrolase PNKD</fullName>
    </submittedName>
</protein>
<evidence type="ECO:0000256" key="2">
    <source>
        <dbReference type="ARBA" id="ARBA00006759"/>
    </source>
</evidence>
<dbReference type="GO" id="GO:0019243">
    <property type="term" value="P:methylglyoxal catabolic process to D-lactate via S-lactoyl-glutathione"/>
    <property type="evidence" value="ECO:0007669"/>
    <property type="project" value="InterPro"/>
</dbReference>
<dbReference type="AlphaFoldDB" id="A0A444U2T0"/>
<dbReference type="Proteomes" id="UP000289886">
    <property type="component" value="Unassembled WGS sequence"/>
</dbReference>
<gene>
    <name evidence="8" type="ORF">EOD39_2255</name>
</gene>
<dbReference type="PANTHER" id="PTHR11935">
    <property type="entry name" value="BETA LACTAMASE DOMAIN"/>
    <property type="match status" value="1"/>
</dbReference>